<protein>
    <submittedName>
        <fullName evidence="3">Uncharacterized protein</fullName>
    </submittedName>
</protein>
<name>A0ABR5FAS5_9MYCO</name>
<feature type="transmembrane region" description="Helical" evidence="2">
    <location>
        <begin position="38"/>
        <end position="59"/>
    </location>
</feature>
<feature type="transmembrane region" description="Helical" evidence="2">
    <location>
        <begin position="118"/>
        <end position="138"/>
    </location>
</feature>
<accession>A0ABR5FAS5</accession>
<gene>
    <name evidence="3" type="ORF">ABW16_19700</name>
</gene>
<comment type="caution">
    <text evidence="3">The sequence shown here is derived from an EMBL/GenBank/DDBJ whole genome shotgun (WGS) entry which is preliminary data.</text>
</comment>
<reference evidence="3 4" key="1">
    <citation type="submission" date="2015-05" db="EMBL/GenBank/DDBJ databases">
        <title>Genome sequence of Mycobacterium heraklionense Davo strain.</title>
        <authorList>
            <person name="Greninger A.L."/>
            <person name="Cunningham G."/>
            <person name="Miller S."/>
        </authorList>
    </citation>
    <scope>NUCLEOTIDE SEQUENCE [LARGE SCALE GENOMIC DNA]</scope>
    <source>
        <strain evidence="3 4">Davo</strain>
    </source>
</reference>
<evidence type="ECO:0000256" key="2">
    <source>
        <dbReference type="SAM" id="Phobius"/>
    </source>
</evidence>
<sequence length="199" mass="21435">MKNPLPFGLTALGAVAMMIATFLPYFESRRFLRIEGNAMIQSADGWILIAVAIGVVVCAYHADQGERNYRIAARVLPLLGAGCLFVIWANKGARTLYPVGIDGTVNADAPGEVANLGVGFYLAAVGVGLAATGTRLLWNATKPEPSIVDDDDDDEWDDDFELDEDLDEDEDEASPPPRRTTLGDMIPRNKAAKPATDEP</sequence>
<proteinExistence type="predicted"/>
<keyword evidence="2" id="KW-0812">Transmembrane</keyword>
<dbReference type="RefSeq" id="WP_047320889.1">
    <property type="nucleotide sequence ID" value="NZ_LDPO01000022.1"/>
</dbReference>
<evidence type="ECO:0000313" key="3">
    <source>
        <dbReference type="EMBL" id="KLO26343.1"/>
    </source>
</evidence>
<feature type="transmembrane region" description="Helical" evidence="2">
    <location>
        <begin position="7"/>
        <end position="26"/>
    </location>
</feature>
<feature type="transmembrane region" description="Helical" evidence="2">
    <location>
        <begin position="71"/>
        <end position="89"/>
    </location>
</feature>
<evidence type="ECO:0000313" key="4">
    <source>
        <dbReference type="Proteomes" id="UP000036464"/>
    </source>
</evidence>
<feature type="region of interest" description="Disordered" evidence="1">
    <location>
        <begin position="143"/>
        <end position="199"/>
    </location>
</feature>
<keyword evidence="2" id="KW-0472">Membrane</keyword>
<dbReference type="EMBL" id="LDPO01000022">
    <property type="protein sequence ID" value="KLO26343.1"/>
    <property type="molecule type" value="Genomic_DNA"/>
</dbReference>
<organism evidence="3 4">
    <name type="scientific">Mycolicibacter heraklionensis</name>
    <dbReference type="NCBI Taxonomy" id="512402"/>
    <lineage>
        <taxon>Bacteria</taxon>
        <taxon>Bacillati</taxon>
        <taxon>Actinomycetota</taxon>
        <taxon>Actinomycetes</taxon>
        <taxon>Mycobacteriales</taxon>
        <taxon>Mycobacteriaceae</taxon>
        <taxon>Mycolicibacter</taxon>
    </lineage>
</organism>
<keyword evidence="4" id="KW-1185">Reference proteome</keyword>
<feature type="compositionally biased region" description="Acidic residues" evidence="1">
    <location>
        <begin position="147"/>
        <end position="173"/>
    </location>
</feature>
<keyword evidence="2" id="KW-1133">Transmembrane helix</keyword>
<evidence type="ECO:0000256" key="1">
    <source>
        <dbReference type="SAM" id="MobiDB-lite"/>
    </source>
</evidence>
<dbReference type="Proteomes" id="UP000036464">
    <property type="component" value="Unassembled WGS sequence"/>
</dbReference>